<dbReference type="PANTHER" id="PTHR33922:SF2">
    <property type="entry name" value="OS07G0589600 PROTEIN"/>
    <property type="match status" value="1"/>
</dbReference>
<feature type="region of interest" description="Disordered" evidence="1">
    <location>
        <begin position="144"/>
        <end position="170"/>
    </location>
</feature>
<dbReference type="PANTHER" id="PTHR33922">
    <property type="entry name" value="OS01G0888066 PROTEIN-RELATED"/>
    <property type="match status" value="1"/>
</dbReference>
<proteinExistence type="predicted"/>
<gene>
    <name evidence="2" type="ORF">C1H46_007147</name>
</gene>
<evidence type="ECO:0000313" key="3">
    <source>
        <dbReference type="Proteomes" id="UP000315295"/>
    </source>
</evidence>
<name>A0A540N872_MALBA</name>
<dbReference type="STRING" id="106549.A0A540N872"/>
<keyword evidence="3" id="KW-1185">Reference proteome</keyword>
<feature type="compositionally biased region" description="Low complexity" evidence="1">
    <location>
        <begin position="144"/>
        <end position="165"/>
    </location>
</feature>
<reference evidence="2 3" key="1">
    <citation type="journal article" date="2019" name="G3 (Bethesda)">
        <title>Sequencing of a Wild Apple (Malus baccata) Genome Unravels the Differences Between Cultivated and Wild Apple Species Regarding Disease Resistance and Cold Tolerance.</title>
        <authorList>
            <person name="Chen X."/>
        </authorList>
    </citation>
    <scope>NUCLEOTIDE SEQUENCE [LARGE SCALE GENOMIC DNA]</scope>
    <source>
        <strain evidence="3">cv. Shandingzi</strain>
        <tissue evidence="2">Leaves</tissue>
    </source>
</reference>
<feature type="region of interest" description="Disordered" evidence="1">
    <location>
        <begin position="1"/>
        <end position="41"/>
    </location>
</feature>
<protein>
    <submittedName>
        <fullName evidence="2">Uncharacterized protein</fullName>
    </submittedName>
</protein>
<organism evidence="2 3">
    <name type="scientific">Malus baccata</name>
    <name type="common">Siberian crab apple</name>
    <name type="synonym">Pyrus baccata</name>
    <dbReference type="NCBI Taxonomy" id="106549"/>
    <lineage>
        <taxon>Eukaryota</taxon>
        <taxon>Viridiplantae</taxon>
        <taxon>Streptophyta</taxon>
        <taxon>Embryophyta</taxon>
        <taxon>Tracheophyta</taxon>
        <taxon>Spermatophyta</taxon>
        <taxon>Magnoliopsida</taxon>
        <taxon>eudicotyledons</taxon>
        <taxon>Gunneridae</taxon>
        <taxon>Pentapetalae</taxon>
        <taxon>rosids</taxon>
        <taxon>fabids</taxon>
        <taxon>Rosales</taxon>
        <taxon>Rosaceae</taxon>
        <taxon>Amygdaloideae</taxon>
        <taxon>Maleae</taxon>
        <taxon>Malus</taxon>
    </lineage>
</organism>
<dbReference type="EMBL" id="VIEB01000089">
    <property type="protein sequence ID" value="TQE07237.1"/>
    <property type="molecule type" value="Genomic_DNA"/>
</dbReference>
<sequence>MAAITNIADDEQERIVIDEDSASVSDQFEQEEEDDDEEEDVSLCDLPVNLIKQDKTQLSHPESDPHHVATETQDQEFDFGSSMHRRSNNLLTYTKMCAADEVFFQGQILPLRPSVSSDTCSNGLTRRCPLSGVGLRSSSCRSRISHNSSFSSNTSSTTTTTGITSKPRGARPINQFYTEPSPKPQIKIPNSRLETAGGRHHKSSMWDFFRLGLVRTPDMELQDFNKVLRTNSSTSSTRANNNVKNSVSRNSSVSSTNSTNFVSNYNNAASTISGLKSENSKPRKQSFFSNVHGCKCSIETLASNNVIIKSRSSSGRSSSTGHINEGGSGRAAAADLITRAESKEKVAIELKMTMKNNNKKQQQSCKQKEKQTLSHHRTYEWLKQLSHANSPPVHV</sequence>
<accession>A0A540N872</accession>
<dbReference type="Proteomes" id="UP000315295">
    <property type="component" value="Unassembled WGS sequence"/>
</dbReference>
<dbReference type="AlphaFoldDB" id="A0A540N872"/>
<evidence type="ECO:0000256" key="1">
    <source>
        <dbReference type="SAM" id="MobiDB-lite"/>
    </source>
</evidence>
<feature type="region of interest" description="Disordered" evidence="1">
    <location>
        <begin position="311"/>
        <end position="331"/>
    </location>
</feature>
<evidence type="ECO:0000313" key="2">
    <source>
        <dbReference type="EMBL" id="TQE07237.1"/>
    </source>
</evidence>
<feature type="region of interest" description="Disordered" evidence="1">
    <location>
        <begin position="231"/>
        <end position="260"/>
    </location>
</feature>
<comment type="caution">
    <text evidence="2">The sequence shown here is derived from an EMBL/GenBank/DDBJ whole genome shotgun (WGS) entry which is preliminary data.</text>
</comment>
<feature type="compositionally biased region" description="Acidic residues" evidence="1">
    <location>
        <begin position="28"/>
        <end position="41"/>
    </location>
</feature>